<dbReference type="PRINTS" id="PR00320">
    <property type="entry name" value="GPROTEINBRPT"/>
</dbReference>
<dbReference type="PROSITE" id="PS50082">
    <property type="entry name" value="WD_REPEATS_2"/>
    <property type="match status" value="3"/>
</dbReference>
<keyword evidence="1 3" id="KW-0853">WD repeat</keyword>
<accession>A0A8X9ADQ9</accession>
<evidence type="ECO:0000313" key="5">
    <source>
        <dbReference type="EMBL" id="KAG6438073.1"/>
    </source>
</evidence>
<evidence type="ECO:0000256" key="4">
    <source>
        <dbReference type="SAM" id="MobiDB-lite"/>
    </source>
</evidence>
<dbReference type="OrthoDB" id="273771at2759"/>
<feature type="compositionally biased region" description="Polar residues" evidence="4">
    <location>
        <begin position="11"/>
        <end position="20"/>
    </location>
</feature>
<evidence type="ECO:0008006" key="7">
    <source>
        <dbReference type="Google" id="ProtNLM"/>
    </source>
</evidence>
<reference evidence="5" key="1">
    <citation type="submission" date="2018-01" db="EMBL/GenBank/DDBJ databases">
        <authorList>
            <person name="Mao J.F."/>
        </authorList>
    </citation>
    <scope>NUCLEOTIDE SEQUENCE</scope>
    <source>
        <strain evidence="5">Huo1</strain>
        <tissue evidence="5">Leaf</tissue>
    </source>
</reference>
<feature type="repeat" description="WD" evidence="3">
    <location>
        <begin position="565"/>
        <end position="607"/>
    </location>
</feature>
<dbReference type="InterPro" id="IPR036322">
    <property type="entry name" value="WD40_repeat_dom_sf"/>
</dbReference>
<dbReference type="InterPro" id="IPR044630">
    <property type="entry name" value="SPA1/2/3/4"/>
</dbReference>
<feature type="repeat" description="WD" evidence="3">
    <location>
        <begin position="608"/>
        <end position="650"/>
    </location>
</feature>
<dbReference type="SUPFAM" id="SSF50978">
    <property type="entry name" value="WD40 repeat-like"/>
    <property type="match status" value="1"/>
</dbReference>
<name>A0A8X9ADQ9_SALSN</name>
<keyword evidence="2" id="KW-0677">Repeat</keyword>
<gene>
    <name evidence="5" type="ORF">SASPL_103007</name>
</gene>
<dbReference type="InterPro" id="IPR011009">
    <property type="entry name" value="Kinase-like_dom_sf"/>
</dbReference>
<dbReference type="InterPro" id="IPR015943">
    <property type="entry name" value="WD40/YVTN_repeat-like_dom_sf"/>
</dbReference>
<feature type="region of interest" description="Disordered" evidence="4">
    <location>
        <begin position="1"/>
        <end position="45"/>
    </location>
</feature>
<dbReference type="SMART" id="SM00320">
    <property type="entry name" value="WD40"/>
    <property type="match status" value="7"/>
</dbReference>
<dbReference type="EMBL" id="PNBA02000001">
    <property type="protein sequence ID" value="KAG6438073.1"/>
    <property type="molecule type" value="Genomic_DNA"/>
</dbReference>
<dbReference type="AlphaFoldDB" id="A0A8X9ADQ9"/>
<dbReference type="PANTHER" id="PTHR44218">
    <property type="entry name" value="PROTEIN SPA1-RELATED 2"/>
    <property type="match status" value="1"/>
</dbReference>
<dbReference type="GO" id="GO:0009640">
    <property type="term" value="P:photomorphogenesis"/>
    <property type="evidence" value="ECO:0007669"/>
    <property type="project" value="InterPro"/>
</dbReference>
<dbReference type="InterPro" id="IPR001680">
    <property type="entry name" value="WD40_rpt"/>
</dbReference>
<feature type="repeat" description="WD" evidence="3">
    <location>
        <begin position="694"/>
        <end position="727"/>
    </location>
</feature>
<evidence type="ECO:0000256" key="3">
    <source>
        <dbReference type="PROSITE-ProRule" id="PRU00221"/>
    </source>
</evidence>
<dbReference type="InterPro" id="IPR019775">
    <property type="entry name" value="WD40_repeat_CS"/>
</dbReference>
<evidence type="ECO:0000256" key="2">
    <source>
        <dbReference type="ARBA" id="ARBA00022737"/>
    </source>
</evidence>
<protein>
    <recommendedName>
        <fullName evidence="7">E3 ubiquitin-protein ligase RFWD2</fullName>
    </recommendedName>
</protein>
<dbReference type="Gene3D" id="2.130.10.10">
    <property type="entry name" value="YVTN repeat-like/Quinoprotein amine dehydrogenase"/>
    <property type="match status" value="1"/>
</dbReference>
<dbReference type="SUPFAM" id="SSF56112">
    <property type="entry name" value="Protein kinase-like (PK-like)"/>
    <property type="match status" value="1"/>
</dbReference>
<sequence length="839" mass="95161">MEEKQDDIAANESTEFSMRDSNIPTNPSNSNSNSNCPRSSTLTHFDSLNRGETFSTDVTPILRRSPYLRNDAGCSSSNEMINHDHKQGSQSIGWTGQNSRIIDEEFESRSKDSSKSCSRKELKRAFMSLQDVEFSPNKQMNMDSSISSDVIEGPNIRNMSSTSFTNLREWLESKGGVDASKNDKMLLFKRIVQVVNVSHVQGIALLELQPSSFILLDTGDVEYIGSTTETELWGVQDFSTGKRWLTYQNVQLEEKWYAFPEGFKTRDLLSLNVYSLGLLLFEFLCHFESIEAHTAAMADLHHRILPPSFLSRNHKEAGFCLWLLHPEPSSRPTTREILQSDLLSGLETARSPNNEEASCVEMVDDVEFDLLIHFLVKLKEEKLNKASSLLKTLDFLDSDVKMVERWRSYSAAKGQFESPSSSVYSMNMLKHKLLGNMKELESAYFSVRSSQLDNEMPHMTRSDSDVLRRRDHLSQDGTRHEEKHVERIGTFFDGVCKFARYDKFEVCGILRNDDILSSTNKVICSLCFDPEEEYLAVAGVSKKIKIFEFHSLLNDYVDVQYPLLEMSNKSKFTCICWNNHIRNHLASTDYDGEVQIWDASTGQRFGQYKEHNKRAWTIDFSHVDAKIFASGSDDCSLKIWSINQRNSTETIWNPANVCCVQFSPCSSHLVASGSADYRIYCYDLRHTRIPWCTLAGHDNAVSYVRFLDSETIVSASIDNTLKLWDLKATTLDGVSPPHASTLTFRGHTNDKNFVGLAVLDGYLACGSETNEVYAYYKSLPMPICCHKFGSIDPTLEEENIGHFVTSVCWRKKFQMIAAANSSGIVKILRLANSAVEREE</sequence>
<dbReference type="Proteomes" id="UP000298416">
    <property type="component" value="Unassembled WGS sequence"/>
</dbReference>
<evidence type="ECO:0000313" key="6">
    <source>
        <dbReference type="Proteomes" id="UP000298416"/>
    </source>
</evidence>
<dbReference type="PANTHER" id="PTHR44218:SF4">
    <property type="entry name" value="PROTEIN SUPPRESSOR OF PHYA-105 1-LIKE ISOFORM X1"/>
    <property type="match status" value="1"/>
</dbReference>
<proteinExistence type="predicted"/>
<evidence type="ECO:0000256" key="1">
    <source>
        <dbReference type="ARBA" id="ARBA00022574"/>
    </source>
</evidence>
<feature type="compositionally biased region" description="Low complexity" evidence="4">
    <location>
        <begin position="21"/>
        <end position="40"/>
    </location>
</feature>
<dbReference type="InterPro" id="IPR020472">
    <property type="entry name" value="WD40_PAC1"/>
</dbReference>
<dbReference type="PROSITE" id="PS00678">
    <property type="entry name" value="WD_REPEATS_1"/>
    <property type="match status" value="2"/>
</dbReference>
<dbReference type="PROSITE" id="PS50294">
    <property type="entry name" value="WD_REPEATS_REGION"/>
    <property type="match status" value="1"/>
</dbReference>
<dbReference type="Pfam" id="PF00400">
    <property type="entry name" value="WD40"/>
    <property type="match status" value="3"/>
</dbReference>
<keyword evidence="6" id="KW-1185">Reference proteome</keyword>
<organism evidence="5">
    <name type="scientific">Salvia splendens</name>
    <name type="common">Scarlet sage</name>
    <dbReference type="NCBI Taxonomy" id="180675"/>
    <lineage>
        <taxon>Eukaryota</taxon>
        <taxon>Viridiplantae</taxon>
        <taxon>Streptophyta</taxon>
        <taxon>Embryophyta</taxon>
        <taxon>Tracheophyta</taxon>
        <taxon>Spermatophyta</taxon>
        <taxon>Magnoliopsida</taxon>
        <taxon>eudicotyledons</taxon>
        <taxon>Gunneridae</taxon>
        <taxon>Pentapetalae</taxon>
        <taxon>asterids</taxon>
        <taxon>lamiids</taxon>
        <taxon>Lamiales</taxon>
        <taxon>Lamiaceae</taxon>
        <taxon>Nepetoideae</taxon>
        <taxon>Mentheae</taxon>
        <taxon>Salviinae</taxon>
        <taxon>Salvia</taxon>
        <taxon>Salvia subgen. Calosphace</taxon>
        <taxon>core Calosphace</taxon>
    </lineage>
</organism>
<dbReference type="Gene3D" id="1.10.510.10">
    <property type="entry name" value="Transferase(Phosphotransferase) domain 1"/>
    <property type="match status" value="1"/>
</dbReference>
<reference evidence="5" key="2">
    <citation type="submission" date="2020-08" db="EMBL/GenBank/DDBJ databases">
        <title>Plant Genome Project.</title>
        <authorList>
            <person name="Zhang R.-G."/>
        </authorList>
    </citation>
    <scope>NUCLEOTIDE SEQUENCE</scope>
    <source>
        <strain evidence="5">Huo1</strain>
        <tissue evidence="5">Leaf</tissue>
    </source>
</reference>
<comment type="caution">
    <text evidence="5">The sequence shown here is derived from an EMBL/GenBank/DDBJ whole genome shotgun (WGS) entry which is preliminary data.</text>
</comment>